<dbReference type="SUPFAM" id="SSF46785">
    <property type="entry name" value="Winged helix' DNA-binding domain"/>
    <property type="match status" value="1"/>
</dbReference>
<name>A0ABU0GM55_9CELL</name>
<dbReference type="Gene3D" id="1.20.120.530">
    <property type="entry name" value="GntR ligand-binding domain-like"/>
    <property type="match status" value="1"/>
</dbReference>
<dbReference type="InterPro" id="IPR008920">
    <property type="entry name" value="TF_FadR/GntR_C"/>
</dbReference>
<evidence type="ECO:0000256" key="2">
    <source>
        <dbReference type="ARBA" id="ARBA00023125"/>
    </source>
</evidence>
<dbReference type="SMART" id="SM00345">
    <property type="entry name" value="HTH_GNTR"/>
    <property type="match status" value="1"/>
</dbReference>
<dbReference type="SMART" id="SM00895">
    <property type="entry name" value="FCD"/>
    <property type="match status" value="1"/>
</dbReference>
<dbReference type="Gene3D" id="1.10.10.10">
    <property type="entry name" value="Winged helix-like DNA-binding domain superfamily/Winged helix DNA-binding domain"/>
    <property type="match status" value="1"/>
</dbReference>
<organism evidence="5 6">
    <name type="scientific">Cellulomonas iranensis</name>
    <dbReference type="NCBI Taxonomy" id="76862"/>
    <lineage>
        <taxon>Bacteria</taxon>
        <taxon>Bacillati</taxon>
        <taxon>Actinomycetota</taxon>
        <taxon>Actinomycetes</taxon>
        <taxon>Micrococcales</taxon>
        <taxon>Cellulomonadaceae</taxon>
        <taxon>Cellulomonas</taxon>
    </lineage>
</organism>
<reference evidence="5 6" key="1">
    <citation type="submission" date="2023-07" db="EMBL/GenBank/DDBJ databases">
        <title>Sequencing the genomes of 1000 actinobacteria strains.</title>
        <authorList>
            <person name="Klenk H.-P."/>
        </authorList>
    </citation>
    <scope>NUCLEOTIDE SEQUENCE [LARGE SCALE GENOMIC DNA]</scope>
    <source>
        <strain evidence="5 6">DSM 14785</strain>
    </source>
</reference>
<dbReference type="Pfam" id="PF07729">
    <property type="entry name" value="FCD"/>
    <property type="match status" value="1"/>
</dbReference>
<keyword evidence="3" id="KW-0804">Transcription</keyword>
<evidence type="ECO:0000256" key="1">
    <source>
        <dbReference type="ARBA" id="ARBA00023015"/>
    </source>
</evidence>
<evidence type="ECO:0000259" key="4">
    <source>
        <dbReference type="PROSITE" id="PS50949"/>
    </source>
</evidence>
<comment type="caution">
    <text evidence="5">The sequence shown here is derived from an EMBL/GenBank/DDBJ whole genome shotgun (WGS) entry which is preliminary data.</text>
</comment>
<evidence type="ECO:0000313" key="6">
    <source>
        <dbReference type="Proteomes" id="UP001240250"/>
    </source>
</evidence>
<keyword evidence="6" id="KW-1185">Reference proteome</keyword>
<dbReference type="RefSeq" id="WP_070319876.1">
    <property type="nucleotide sequence ID" value="NZ_JAUSVM010000001.1"/>
</dbReference>
<keyword evidence="5" id="KW-0670">Pyruvate</keyword>
<dbReference type="PROSITE" id="PS50949">
    <property type="entry name" value="HTH_GNTR"/>
    <property type="match status" value="1"/>
</dbReference>
<dbReference type="InterPro" id="IPR011711">
    <property type="entry name" value="GntR_C"/>
</dbReference>
<accession>A0ABU0GM55</accession>
<dbReference type="InterPro" id="IPR036388">
    <property type="entry name" value="WH-like_DNA-bd_sf"/>
</dbReference>
<dbReference type="CDD" id="cd07377">
    <property type="entry name" value="WHTH_GntR"/>
    <property type="match status" value="1"/>
</dbReference>
<dbReference type="PRINTS" id="PR00035">
    <property type="entry name" value="HTHGNTR"/>
</dbReference>
<feature type="domain" description="HTH gntR-type" evidence="4">
    <location>
        <begin position="14"/>
        <end position="82"/>
    </location>
</feature>
<keyword evidence="2" id="KW-0238">DNA-binding</keyword>
<dbReference type="SUPFAM" id="SSF48008">
    <property type="entry name" value="GntR ligand-binding domain-like"/>
    <property type="match status" value="1"/>
</dbReference>
<keyword evidence="1" id="KW-0805">Transcription regulation</keyword>
<gene>
    <name evidence="5" type="ORF">JO380_002820</name>
</gene>
<dbReference type="InterPro" id="IPR036390">
    <property type="entry name" value="WH_DNA-bd_sf"/>
</dbReference>
<dbReference type="EMBL" id="JAUSVM010000001">
    <property type="protein sequence ID" value="MDQ0426439.1"/>
    <property type="molecule type" value="Genomic_DNA"/>
</dbReference>
<dbReference type="PANTHER" id="PTHR43537:SF5">
    <property type="entry name" value="UXU OPERON TRANSCRIPTIONAL REGULATOR"/>
    <property type="match status" value="1"/>
</dbReference>
<dbReference type="Pfam" id="PF00392">
    <property type="entry name" value="GntR"/>
    <property type="match status" value="1"/>
</dbReference>
<evidence type="ECO:0000313" key="5">
    <source>
        <dbReference type="EMBL" id="MDQ0426439.1"/>
    </source>
</evidence>
<evidence type="ECO:0000256" key="3">
    <source>
        <dbReference type="ARBA" id="ARBA00023163"/>
    </source>
</evidence>
<proteinExistence type="predicted"/>
<dbReference type="PANTHER" id="PTHR43537">
    <property type="entry name" value="TRANSCRIPTIONAL REGULATOR, GNTR FAMILY"/>
    <property type="match status" value="1"/>
</dbReference>
<dbReference type="Proteomes" id="UP001240250">
    <property type="component" value="Unassembled WGS sequence"/>
</dbReference>
<protein>
    <submittedName>
        <fullName evidence="5">GntR family transcriptional repressor for pyruvate dehydrogenase complex</fullName>
    </submittedName>
</protein>
<dbReference type="InterPro" id="IPR000524">
    <property type="entry name" value="Tscrpt_reg_HTH_GntR"/>
</dbReference>
<sequence>MSPVEIPPLSRRTENISVVLAAHLERLIATGSLTPGDRLPAERDLAATLQVSRATLREAMHELENKHLIERRPGRGTVVVERSGAERELLDLSAPDAPSREERDAAELREIVEPAVAGLAAQRATAANLLQLREVLDRTAGQARAEGSLECDIEFHLLVARAAGNPLVSTLHTLMTDWTMGVRRHSHTTKEGRRTSLDGHRAVYDAIERHDAEGARRAMAEHLGSVRGLIARRAH</sequence>